<gene>
    <name evidence="21" type="ORF">BRAA09T36301Z</name>
</gene>
<dbReference type="PANTHER" id="PTHR45631:SF175">
    <property type="entry name" value="PROTEIN KINASE DOMAIN-CONTAINING PROTEIN"/>
    <property type="match status" value="1"/>
</dbReference>
<dbReference type="EC" id="2.7.11.1" evidence="2"/>
<comment type="catalytic activity">
    <reaction evidence="17">
        <text>L-seryl-[protein] + ATP = O-phospho-L-seryl-[protein] + ADP + H(+)</text>
        <dbReference type="Rhea" id="RHEA:17989"/>
        <dbReference type="Rhea" id="RHEA-COMP:9863"/>
        <dbReference type="Rhea" id="RHEA-COMP:11604"/>
        <dbReference type="ChEBI" id="CHEBI:15378"/>
        <dbReference type="ChEBI" id="CHEBI:29999"/>
        <dbReference type="ChEBI" id="CHEBI:30616"/>
        <dbReference type="ChEBI" id="CHEBI:83421"/>
        <dbReference type="ChEBI" id="CHEBI:456216"/>
        <dbReference type="EC" id="2.7.11.1"/>
    </reaction>
</comment>
<keyword evidence="13 19" id="KW-1133">Transmembrane helix</keyword>
<dbReference type="Pfam" id="PF07714">
    <property type="entry name" value="PK_Tyr_Ser-Thr"/>
    <property type="match status" value="1"/>
</dbReference>
<evidence type="ECO:0000256" key="11">
    <source>
        <dbReference type="ARBA" id="ARBA00022777"/>
    </source>
</evidence>
<dbReference type="PANTHER" id="PTHR45631">
    <property type="entry name" value="OS07G0107800 PROTEIN-RELATED"/>
    <property type="match status" value="1"/>
</dbReference>
<dbReference type="InterPro" id="IPR000719">
    <property type="entry name" value="Prot_kinase_dom"/>
</dbReference>
<dbReference type="FunFam" id="1.10.510.10:FF:000146">
    <property type="entry name" value="LRR receptor-like serine/threonine-protein kinase IOS1"/>
    <property type="match status" value="1"/>
</dbReference>
<dbReference type="InterPro" id="IPR001245">
    <property type="entry name" value="Ser-Thr/Tyr_kinase_cat_dom"/>
</dbReference>
<dbReference type="PROSITE" id="PS50011">
    <property type="entry name" value="PROTEIN_KINASE_DOM"/>
    <property type="match status" value="1"/>
</dbReference>
<feature type="transmembrane region" description="Helical" evidence="19">
    <location>
        <begin position="508"/>
        <end position="532"/>
    </location>
</feature>
<dbReference type="PROSITE" id="PS00108">
    <property type="entry name" value="PROTEIN_KINASE_ST"/>
    <property type="match status" value="1"/>
</dbReference>
<organism evidence="21">
    <name type="scientific">Brassica campestris</name>
    <name type="common">Field mustard</name>
    <dbReference type="NCBI Taxonomy" id="3711"/>
    <lineage>
        <taxon>Eukaryota</taxon>
        <taxon>Viridiplantae</taxon>
        <taxon>Streptophyta</taxon>
        <taxon>Embryophyta</taxon>
        <taxon>Tracheophyta</taxon>
        <taxon>Spermatophyta</taxon>
        <taxon>Magnoliopsida</taxon>
        <taxon>eudicotyledons</taxon>
        <taxon>Gunneridae</taxon>
        <taxon>Pentapetalae</taxon>
        <taxon>rosids</taxon>
        <taxon>malvids</taxon>
        <taxon>Brassicales</taxon>
        <taxon>Brassicaceae</taxon>
        <taxon>Brassiceae</taxon>
        <taxon>Brassica</taxon>
    </lineage>
</organism>
<protein>
    <recommendedName>
        <fullName evidence="2">non-specific serine/threonine protein kinase</fullName>
        <ecNumber evidence="2">2.7.11.1</ecNumber>
    </recommendedName>
</protein>
<evidence type="ECO:0000256" key="6">
    <source>
        <dbReference type="ARBA" id="ARBA00022679"/>
    </source>
</evidence>
<keyword evidence="9" id="KW-0677">Repeat</keyword>
<dbReference type="FunFam" id="3.80.10.10:FF:000129">
    <property type="entry name" value="Leucine-rich repeat receptor-like kinase"/>
    <property type="match status" value="1"/>
</dbReference>
<evidence type="ECO:0000256" key="9">
    <source>
        <dbReference type="ARBA" id="ARBA00022737"/>
    </source>
</evidence>
<accession>A0A3P5YAN1</accession>
<dbReference type="GO" id="GO:0005524">
    <property type="term" value="F:ATP binding"/>
    <property type="evidence" value="ECO:0007669"/>
    <property type="project" value="UniProtKB-UniRule"/>
</dbReference>
<comment type="subcellular location">
    <subcellularLocation>
        <location evidence="1">Membrane</location>
        <topology evidence="1">Single-pass membrane protein</topology>
    </subcellularLocation>
</comment>
<keyword evidence="12 18" id="KW-0067">ATP-binding</keyword>
<dbReference type="FunFam" id="3.30.200.20:FF:000394">
    <property type="entry name" value="Leucine-rich repeat receptor-like protein kinase"/>
    <property type="match status" value="1"/>
</dbReference>
<evidence type="ECO:0000256" key="5">
    <source>
        <dbReference type="ARBA" id="ARBA00022614"/>
    </source>
</evidence>
<dbReference type="Pfam" id="PF13855">
    <property type="entry name" value="LRR_8"/>
    <property type="match status" value="1"/>
</dbReference>
<keyword evidence="15" id="KW-0675">Receptor</keyword>
<keyword evidence="14 19" id="KW-0472">Membrane</keyword>
<keyword evidence="5" id="KW-0433">Leucine-rich repeat</keyword>
<keyword evidence="10 18" id="KW-0547">Nucleotide-binding</keyword>
<dbReference type="GO" id="GO:0016020">
    <property type="term" value="C:membrane"/>
    <property type="evidence" value="ECO:0007669"/>
    <property type="project" value="UniProtKB-SubCell"/>
</dbReference>
<evidence type="ECO:0000256" key="8">
    <source>
        <dbReference type="ARBA" id="ARBA00022729"/>
    </source>
</evidence>
<comment type="catalytic activity">
    <reaction evidence="16">
        <text>L-threonyl-[protein] + ATP = O-phospho-L-threonyl-[protein] + ADP + H(+)</text>
        <dbReference type="Rhea" id="RHEA:46608"/>
        <dbReference type="Rhea" id="RHEA-COMP:11060"/>
        <dbReference type="Rhea" id="RHEA-COMP:11605"/>
        <dbReference type="ChEBI" id="CHEBI:15378"/>
        <dbReference type="ChEBI" id="CHEBI:30013"/>
        <dbReference type="ChEBI" id="CHEBI:30616"/>
        <dbReference type="ChEBI" id="CHEBI:61977"/>
        <dbReference type="ChEBI" id="CHEBI:456216"/>
        <dbReference type="EC" id="2.7.11.1"/>
    </reaction>
</comment>
<evidence type="ECO:0000256" key="3">
    <source>
        <dbReference type="ARBA" id="ARBA00022527"/>
    </source>
</evidence>
<evidence type="ECO:0000256" key="1">
    <source>
        <dbReference type="ARBA" id="ARBA00004167"/>
    </source>
</evidence>
<evidence type="ECO:0000256" key="4">
    <source>
        <dbReference type="ARBA" id="ARBA00022553"/>
    </source>
</evidence>
<evidence type="ECO:0000256" key="13">
    <source>
        <dbReference type="ARBA" id="ARBA00022989"/>
    </source>
</evidence>
<dbReference type="InterPro" id="IPR008271">
    <property type="entry name" value="Ser/Thr_kinase_AS"/>
</dbReference>
<dbReference type="InterPro" id="IPR017441">
    <property type="entry name" value="Protein_kinase_ATP_BS"/>
</dbReference>
<evidence type="ECO:0000256" key="14">
    <source>
        <dbReference type="ARBA" id="ARBA00023136"/>
    </source>
</evidence>
<keyword evidence="7 19" id="KW-0812">Transmembrane</keyword>
<sequence length="875" mass="98507">MPSNESSYTEYSTSLIYSSDADFIRTGKRGRIKNDEIEYLKPYRNLRYFPEGSRNCYNLTVVPGVTYLIRAVFAYGNYDGLKTMPKFDLHIGPNLWTTIDFEDQLSDISKITMQEGIVEEIIHMSKSNYLDICLVTTGTTTPFISGLELRPLREDSYTTESGSLKLLFRQRFISDFDEFDLQIRYPYDVHDRNWYTEVEVGSDWTQINTTLNVSSSDPFEMPQRLFSKAVTPKNSSKPIKMSWLLRKPYHQVDAYLHFADIQALQPNDTRIFDVICNNHTFYTEYRPLEFMVETVPLKSINMCEDRICALDLALIKAKSSTLPPLLNVVEAFGVLQLPNLETDENDVYVILNVIIDNYKLCMAVIAIKKIQATYRLHKINWQGDPCSPVLYKWDGLNCSNANLSTSPRIISLDLSTSGLNGTISPDITNLSQLQKLDLSTNNLTGGVPEFFSSMKALNVIDLSYNNLSGSVPQAIRNMEKKGLKLIVEGNPNLCLSSCGTNGKRKRKVYVIIFVSIASIGIIAAVVVLLMIISINKKKTPLKALRPPIVAKKRSFTFGNVKEMTNNFARVVGEGGFGIVYHGYLNQEEQVAAKVLSQSSAQGYEQFKAEVELLIRVHHVNLVSLVGYCDEGDHLVLIYEYMHNEDLRKLLSGKLGECASPPLSWENRLRIAAETAQGLEYLHIGCKPPMIHRDVKSTNILLDEHFQAKFGDFGLSRYSPTGSETHVSTNVVGSPGYLDPEYYRTNWLTEKSDVYSFGVVLLEIITSLPVIDHTREKPHIVEWVGFRLTNGDIRNIVDPSLVGDFCSSSMWKALELAMSCVTPSSSRRPTMSQVASELKACLFSEKLRKGGTPDVDLNSFIEPSMSVGIEENPDAR</sequence>
<name>A0A3P5YAN1_BRACM</name>
<evidence type="ECO:0000256" key="16">
    <source>
        <dbReference type="ARBA" id="ARBA00047899"/>
    </source>
</evidence>
<feature type="binding site" evidence="18">
    <location>
        <position position="593"/>
    </location>
    <ligand>
        <name>ATP</name>
        <dbReference type="ChEBI" id="CHEBI:30616"/>
    </ligand>
</feature>
<evidence type="ECO:0000256" key="7">
    <source>
        <dbReference type="ARBA" id="ARBA00022692"/>
    </source>
</evidence>
<proteinExistence type="predicted"/>
<dbReference type="InterPro" id="IPR001611">
    <property type="entry name" value="Leu-rich_rpt"/>
</dbReference>
<evidence type="ECO:0000256" key="10">
    <source>
        <dbReference type="ARBA" id="ARBA00022741"/>
    </source>
</evidence>
<dbReference type="InterPro" id="IPR011009">
    <property type="entry name" value="Kinase-like_dom_sf"/>
</dbReference>
<feature type="domain" description="Protein kinase" evidence="20">
    <location>
        <begin position="565"/>
        <end position="841"/>
    </location>
</feature>
<keyword evidence="3" id="KW-0723">Serine/threonine-protein kinase</keyword>
<evidence type="ECO:0000256" key="2">
    <source>
        <dbReference type="ARBA" id="ARBA00012513"/>
    </source>
</evidence>
<evidence type="ECO:0000313" key="21">
    <source>
        <dbReference type="EMBL" id="VDC58690.1"/>
    </source>
</evidence>
<evidence type="ECO:0000256" key="19">
    <source>
        <dbReference type="SAM" id="Phobius"/>
    </source>
</evidence>
<dbReference type="GO" id="GO:0004674">
    <property type="term" value="F:protein serine/threonine kinase activity"/>
    <property type="evidence" value="ECO:0007669"/>
    <property type="project" value="UniProtKB-KW"/>
</dbReference>
<dbReference type="CDD" id="cd14066">
    <property type="entry name" value="STKc_IRAK"/>
    <property type="match status" value="1"/>
</dbReference>
<dbReference type="SMART" id="SM00220">
    <property type="entry name" value="S_TKc"/>
    <property type="match status" value="1"/>
</dbReference>
<dbReference type="Gene3D" id="1.10.510.10">
    <property type="entry name" value="Transferase(Phosphotransferase) domain 1"/>
    <property type="match status" value="1"/>
</dbReference>
<dbReference type="Pfam" id="PF12819">
    <property type="entry name" value="Malectin_like"/>
    <property type="match status" value="1"/>
</dbReference>
<dbReference type="Gene3D" id="3.80.10.10">
    <property type="entry name" value="Ribonuclease Inhibitor"/>
    <property type="match status" value="1"/>
</dbReference>
<keyword evidence="6" id="KW-0808">Transferase</keyword>
<evidence type="ECO:0000259" key="20">
    <source>
        <dbReference type="PROSITE" id="PS50011"/>
    </source>
</evidence>
<dbReference type="InterPro" id="IPR024788">
    <property type="entry name" value="Malectin-like_Carb-bd_dom"/>
</dbReference>
<keyword evidence="8" id="KW-0732">Signal</keyword>
<evidence type="ECO:0000256" key="12">
    <source>
        <dbReference type="ARBA" id="ARBA00022840"/>
    </source>
</evidence>
<dbReference type="Gene3D" id="3.30.200.20">
    <property type="entry name" value="Phosphorylase Kinase, domain 1"/>
    <property type="match status" value="1"/>
</dbReference>
<reference evidence="21" key="1">
    <citation type="submission" date="2018-11" db="EMBL/GenBank/DDBJ databases">
        <authorList>
            <consortium name="Genoscope - CEA"/>
            <person name="William W."/>
        </authorList>
    </citation>
    <scope>NUCLEOTIDE SEQUENCE</scope>
</reference>
<dbReference type="SUPFAM" id="SSF56112">
    <property type="entry name" value="Protein kinase-like (PK-like)"/>
    <property type="match status" value="1"/>
</dbReference>
<keyword evidence="4" id="KW-0597">Phosphoprotein</keyword>
<evidence type="ECO:0000256" key="15">
    <source>
        <dbReference type="ARBA" id="ARBA00023170"/>
    </source>
</evidence>
<dbReference type="SUPFAM" id="SSF52058">
    <property type="entry name" value="L domain-like"/>
    <property type="match status" value="1"/>
</dbReference>
<keyword evidence="11" id="KW-0418">Kinase</keyword>
<dbReference type="PROSITE" id="PS00107">
    <property type="entry name" value="PROTEIN_KINASE_ATP"/>
    <property type="match status" value="1"/>
</dbReference>
<dbReference type="InterPro" id="IPR032675">
    <property type="entry name" value="LRR_dom_sf"/>
</dbReference>
<dbReference type="EMBL" id="LR031568">
    <property type="protein sequence ID" value="VDC58690.1"/>
    <property type="molecule type" value="Genomic_DNA"/>
</dbReference>
<dbReference type="AlphaFoldDB" id="A0A3P5YAN1"/>
<evidence type="ECO:0000256" key="17">
    <source>
        <dbReference type="ARBA" id="ARBA00048679"/>
    </source>
</evidence>
<evidence type="ECO:0000256" key="18">
    <source>
        <dbReference type="PROSITE-ProRule" id="PRU10141"/>
    </source>
</evidence>